<sequence>MKSLLTDTAVKNAKPKDKPYNLTDGGGLYLKVATAGKYWRYNYSFNGKQKTLAIGVYPDTSLKQARDKHQAARELLAQGVDPSSHKQEAKAAERALTENSFELVAREWYGKFSGKWSKDHAANVLTRLEKDLFPFIGGKPVAEIEPPAILKCLRRIEERGALDSAHRAKTTAGQVFRYAVSIGKATRDPTPDLHGALPPPDRKHFAALTDPQEVGQLLRDIADYHGVPETVTALQLSAYLFQRPGEIRAMQWSEINFETAQWTIPAERMKRRKAHTVPLSKQVLALLDELRPMTGRRTHVFPSRTDINKPMGANTLGGALRKMGYDSDTMTAHGFRALASTMLYEMGYPADVIEKQLAHSVGNTIRQAYDRSQHLDQRTAMMQQWADYLDSLRGGAQVIPIRRAG</sequence>
<dbReference type="InterPro" id="IPR038488">
    <property type="entry name" value="Integrase_DNA-bd_sf"/>
</dbReference>
<evidence type="ECO:0000313" key="8">
    <source>
        <dbReference type="EMBL" id="WML90127.1"/>
    </source>
</evidence>
<evidence type="ECO:0000259" key="7">
    <source>
        <dbReference type="PROSITE" id="PS51900"/>
    </source>
</evidence>
<dbReference type="Proteomes" id="UP001236657">
    <property type="component" value="Chromosome"/>
</dbReference>
<evidence type="ECO:0000256" key="5">
    <source>
        <dbReference type="PROSITE-ProRule" id="PRU01248"/>
    </source>
</evidence>
<evidence type="ECO:0000313" key="9">
    <source>
        <dbReference type="Proteomes" id="UP001236657"/>
    </source>
</evidence>
<accession>A0ABY9MP31</accession>
<dbReference type="Gene3D" id="1.10.150.130">
    <property type="match status" value="1"/>
</dbReference>
<dbReference type="InterPro" id="IPR011010">
    <property type="entry name" value="DNA_brk_join_enz"/>
</dbReference>
<dbReference type="Pfam" id="PF22022">
    <property type="entry name" value="Phage_int_M"/>
    <property type="match status" value="1"/>
</dbReference>
<keyword evidence="2" id="KW-0229">DNA integration</keyword>
<organism evidence="8 9">
    <name type="scientific">Thiothrix lacustris</name>
    <dbReference type="NCBI Taxonomy" id="525917"/>
    <lineage>
        <taxon>Bacteria</taxon>
        <taxon>Pseudomonadati</taxon>
        <taxon>Pseudomonadota</taxon>
        <taxon>Gammaproteobacteria</taxon>
        <taxon>Thiotrichales</taxon>
        <taxon>Thiotrichaceae</taxon>
        <taxon>Thiothrix</taxon>
    </lineage>
</organism>
<evidence type="ECO:0000256" key="1">
    <source>
        <dbReference type="ARBA" id="ARBA00008857"/>
    </source>
</evidence>
<evidence type="ECO:0000259" key="6">
    <source>
        <dbReference type="PROSITE" id="PS51898"/>
    </source>
</evidence>
<dbReference type="Gene3D" id="1.10.443.10">
    <property type="entry name" value="Intergrase catalytic core"/>
    <property type="match status" value="1"/>
</dbReference>
<evidence type="ECO:0000256" key="4">
    <source>
        <dbReference type="ARBA" id="ARBA00023172"/>
    </source>
</evidence>
<dbReference type="InterPro" id="IPR010998">
    <property type="entry name" value="Integrase_recombinase_N"/>
</dbReference>
<dbReference type="PROSITE" id="PS51898">
    <property type="entry name" value="TYR_RECOMBINASE"/>
    <property type="match status" value="1"/>
</dbReference>
<dbReference type="InterPro" id="IPR050808">
    <property type="entry name" value="Phage_Integrase"/>
</dbReference>
<dbReference type="Gene3D" id="3.30.160.390">
    <property type="entry name" value="Integrase, DNA-binding domain"/>
    <property type="match status" value="1"/>
</dbReference>
<dbReference type="InterPro" id="IPR002104">
    <property type="entry name" value="Integrase_catalytic"/>
</dbReference>
<dbReference type="EMBL" id="CP133218">
    <property type="protein sequence ID" value="WML90127.1"/>
    <property type="molecule type" value="Genomic_DNA"/>
</dbReference>
<proteinExistence type="inferred from homology"/>
<feature type="domain" description="Core-binding (CB)" evidence="7">
    <location>
        <begin position="99"/>
        <end position="180"/>
    </location>
</feature>
<protein>
    <submittedName>
        <fullName evidence="8">Tyrosine-type recombinase/integrase</fullName>
    </submittedName>
</protein>
<keyword evidence="4" id="KW-0233">DNA recombination</keyword>
<evidence type="ECO:0000256" key="2">
    <source>
        <dbReference type="ARBA" id="ARBA00022908"/>
    </source>
</evidence>
<dbReference type="PANTHER" id="PTHR30629">
    <property type="entry name" value="PROPHAGE INTEGRASE"/>
    <property type="match status" value="1"/>
</dbReference>
<dbReference type="InterPro" id="IPR013762">
    <property type="entry name" value="Integrase-like_cat_sf"/>
</dbReference>
<dbReference type="RefSeq" id="WP_308894496.1">
    <property type="nucleotide sequence ID" value="NZ_CP133218.1"/>
</dbReference>
<dbReference type="PANTHER" id="PTHR30629:SF2">
    <property type="entry name" value="PROPHAGE INTEGRASE INTS-RELATED"/>
    <property type="match status" value="1"/>
</dbReference>
<dbReference type="Pfam" id="PF00589">
    <property type="entry name" value="Phage_integrase"/>
    <property type="match status" value="1"/>
</dbReference>
<dbReference type="Pfam" id="PF13356">
    <property type="entry name" value="Arm-DNA-bind_3"/>
    <property type="match status" value="1"/>
</dbReference>
<comment type="similarity">
    <text evidence="1">Belongs to the 'phage' integrase family.</text>
</comment>
<dbReference type="InterPro" id="IPR025166">
    <property type="entry name" value="Integrase_DNA_bind_dom"/>
</dbReference>
<reference evidence="8 9" key="1">
    <citation type="submission" date="2023-08" db="EMBL/GenBank/DDBJ databases">
        <title>New molecular markers tilS and rpoB for phylogenetic and monitoring studies of the genus Thiothrix biodiversity.</title>
        <authorList>
            <person name="Ravin N.V."/>
            <person name="Smolyakov D."/>
            <person name="Markov N.D."/>
            <person name="Beletsky A.V."/>
            <person name="Mardanov A.V."/>
            <person name="Rudenko T.S."/>
            <person name="Grabovich M.Y."/>
        </authorList>
    </citation>
    <scope>NUCLEOTIDE SEQUENCE [LARGE SCALE GENOMIC DNA]</scope>
    <source>
        <strain evidence="8 9">MK1</strain>
    </source>
</reference>
<dbReference type="InterPro" id="IPR053876">
    <property type="entry name" value="Phage_int_M"/>
</dbReference>
<feature type="domain" description="Tyr recombinase" evidence="6">
    <location>
        <begin position="203"/>
        <end position="382"/>
    </location>
</feature>
<dbReference type="InterPro" id="IPR044068">
    <property type="entry name" value="CB"/>
</dbReference>
<dbReference type="SUPFAM" id="SSF56349">
    <property type="entry name" value="DNA breaking-rejoining enzymes"/>
    <property type="match status" value="1"/>
</dbReference>
<dbReference type="PROSITE" id="PS51900">
    <property type="entry name" value="CB"/>
    <property type="match status" value="1"/>
</dbReference>
<name>A0ABY9MP31_9GAMM</name>
<keyword evidence="3 5" id="KW-0238">DNA-binding</keyword>
<evidence type="ECO:0000256" key="3">
    <source>
        <dbReference type="ARBA" id="ARBA00023125"/>
    </source>
</evidence>
<keyword evidence="9" id="KW-1185">Reference proteome</keyword>
<gene>
    <name evidence="8" type="ORF">RCF98_14265</name>
</gene>
<dbReference type="CDD" id="cd00801">
    <property type="entry name" value="INT_P4_C"/>
    <property type="match status" value="1"/>
</dbReference>